<evidence type="ECO:0000259" key="6">
    <source>
        <dbReference type="PROSITE" id="PS50977"/>
    </source>
</evidence>
<dbReference type="Pfam" id="PF17932">
    <property type="entry name" value="TetR_C_24"/>
    <property type="match status" value="1"/>
</dbReference>
<feature type="DNA-binding region" description="H-T-H motif" evidence="5">
    <location>
        <begin position="38"/>
        <end position="57"/>
    </location>
</feature>
<dbReference type="EMBL" id="JACCEW010000004">
    <property type="protein sequence ID" value="NYT38157.1"/>
    <property type="molecule type" value="Genomic_DNA"/>
</dbReference>
<keyword evidence="3 5" id="KW-0238">DNA-binding</keyword>
<dbReference type="GO" id="GO:0000976">
    <property type="term" value="F:transcription cis-regulatory region binding"/>
    <property type="evidence" value="ECO:0007669"/>
    <property type="project" value="TreeGrafter"/>
</dbReference>
<dbReference type="SUPFAM" id="SSF48498">
    <property type="entry name" value="Tetracyclin repressor-like, C-terminal domain"/>
    <property type="match status" value="1"/>
</dbReference>
<dbReference type="OrthoDB" id="5523834at2"/>
<organism evidence="7 8">
    <name type="scientific">Allopusillimonas soli</name>
    <dbReference type="NCBI Taxonomy" id="659016"/>
    <lineage>
        <taxon>Bacteria</taxon>
        <taxon>Pseudomonadati</taxon>
        <taxon>Pseudomonadota</taxon>
        <taxon>Betaproteobacteria</taxon>
        <taxon>Burkholderiales</taxon>
        <taxon>Alcaligenaceae</taxon>
        <taxon>Allopusillimonas</taxon>
    </lineage>
</organism>
<dbReference type="InterPro" id="IPR050109">
    <property type="entry name" value="HTH-type_TetR-like_transc_reg"/>
</dbReference>
<dbReference type="Proteomes" id="UP000580517">
    <property type="component" value="Unassembled WGS sequence"/>
</dbReference>
<dbReference type="InterPro" id="IPR041490">
    <property type="entry name" value="KstR2_TetR_C"/>
</dbReference>
<keyword evidence="1" id="KW-0678">Repressor</keyword>
<dbReference type="SUPFAM" id="SSF46689">
    <property type="entry name" value="Homeodomain-like"/>
    <property type="match status" value="1"/>
</dbReference>
<keyword evidence="8" id="KW-1185">Reference proteome</keyword>
<evidence type="ECO:0000256" key="5">
    <source>
        <dbReference type="PROSITE-ProRule" id="PRU00335"/>
    </source>
</evidence>
<dbReference type="Pfam" id="PF00440">
    <property type="entry name" value="TetR_N"/>
    <property type="match status" value="1"/>
</dbReference>
<dbReference type="AlphaFoldDB" id="A0A853FDZ4"/>
<proteinExistence type="predicted"/>
<evidence type="ECO:0000313" key="7">
    <source>
        <dbReference type="EMBL" id="NYT38157.1"/>
    </source>
</evidence>
<dbReference type="Gene3D" id="1.10.357.10">
    <property type="entry name" value="Tetracycline Repressor, domain 2"/>
    <property type="match status" value="1"/>
</dbReference>
<dbReference type="InterPro" id="IPR001647">
    <property type="entry name" value="HTH_TetR"/>
</dbReference>
<comment type="caution">
    <text evidence="7">The sequence shown here is derived from an EMBL/GenBank/DDBJ whole genome shotgun (WGS) entry which is preliminary data.</text>
</comment>
<name>A0A853FDZ4_9BURK</name>
<accession>A0A853FDZ4</accession>
<keyword evidence="2" id="KW-0805">Transcription regulation</keyword>
<dbReference type="PROSITE" id="PS50977">
    <property type="entry name" value="HTH_TETR_2"/>
    <property type="match status" value="1"/>
</dbReference>
<dbReference type="InterPro" id="IPR036271">
    <property type="entry name" value="Tet_transcr_reg_TetR-rel_C_sf"/>
</dbReference>
<protein>
    <submittedName>
        <fullName evidence="7">TetR/AcrR family transcriptional regulator</fullName>
    </submittedName>
</protein>
<evidence type="ECO:0000256" key="2">
    <source>
        <dbReference type="ARBA" id="ARBA00023015"/>
    </source>
</evidence>
<dbReference type="InterPro" id="IPR009057">
    <property type="entry name" value="Homeodomain-like_sf"/>
</dbReference>
<dbReference type="PANTHER" id="PTHR30055">
    <property type="entry name" value="HTH-TYPE TRANSCRIPTIONAL REGULATOR RUTR"/>
    <property type="match status" value="1"/>
</dbReference>
<sequence length="233" mass="26068">MPASPHGGGHSLKGELLRDAILDAASRLFIQRGIGGTSIQDIAEALGLTRTAVYYYFKRKEDILRTLTEEVTMSAGRLAAHDTLDGDPIEALRAWVRRYAMHILSRPSEFRVVDRNAAELTDEHGAAAQAARRAVLTKFREIIDRGVHDGHFRMVDARVSAFSLIGMCNWTAWWYSADGELGREEVAEAIAEMAVNALKREACRRPEAATVKESLRVLREDLAYLETMLEQRD</sequence>
<evidence type="ECO:0000313" key="8">
    <source>
        <dbReference type="Proteomes" id="UP000580517"/>
    </source>
</evidence>
<dbReference type="PRINTS" id="PR00455">
    <property type="entry name" value="HTHTETR"/>
</dbReference>
<feature type="domain" description="HTH tetR-type" evidence="6">
    <location>
        <begin position="15"/>
        <end position="75"/>
    </location>
</feature>
<reference evidence="7 8" key="1">
    <citation type="submission" date="2020-07" db="EMBL/GenBank/DDBJ databases">
        <title>Taxonomic revisions and descriptions of new bacterial species based on genomic comparisons in the high-G+C-content subgroup of the family Alcaligenaceae.</title>
        <authorList>
            <person name="Szabo A."/>
            <person name="Felfoldi T."/>
        </authorList>
    </citation>
    <scope>NUCLEOTIDE SEQUENCE [LARGE SCALE GENOMIC DNA]</scope>
    <source>
        <strain evidence="7 8">DSM 25264</strain>
    </source>
</reference>
<keyword evidence="4" id="KW-0804">Transcription</keyword>
<evidence type="ECO:0000256" key="1">
    <source>
        <dbReference type="ARBA" id="ARBA00022491"/>
    </source>
</evidence>
<evidence type="ECO:0000256" key="3">
    <source>
        <dbReference type="ARBA" id="ARBA00023125"/>
    </source>
</evidence>
<gene>
    <name evidence="7" type="ORF">H0A68_14810</name>
</gene>
<dbReference type="Gene3D" id="1.10.10.60">
    <property type="entry name" value="Homeodomain-like"/>
    <property type="match status" value="1"/>
</dbReference>
<dbReference type="RefSeq" id="WP_129970083.1">
    <property type="nucleotide sequence ID" value="NZ_JACCEW010000004.1"/>
</dbReference>
<dbReference type="PANTHER" id="PTHR30055:SF175">
    <property type="entry name" value="HTH-TYPE TRANSCRIPTIONAL REPRESSOR KSTR2"/>
    <property type="match status" value="1"/>
</dbReference>
<dbReference type="GO" id="GO:0003700">
    <property type="term" value="F:DNA-binding transcription factor activity"/>
    <property type="evidence" value="ECO:0007669"/>
    <property type="project" value="TreeGrafter"/>
</dbReference>
<evidence type="ECO:0000256" key="4">
    <source>
        <dbReference type="ARBA" id="ARBA00023163"/>
    </source>
</evidence>